<name>A0A128A4A5_9ARCH</name>
<evidence type="ECO:0000313" key="1">
    <source>
        <dbReference type="EMBL" id="CUR52196.1"/>
    </source>
</evidence>
<accession>A0A128A4A5</accession>
<organism evidence="1 2">
    <name type="scientific">Nitrosotalea devaniterrae</name>
    <dbReference type="NCBI Taxonomy" id="1078905"/>
    <lineage>
        <taxon>Archaea</taxon>
        <taxon>Nitrososphaerota</taxon>
        <taxon>Nitrososphaeria</taxon>
        <taxon>Nitrosotaleales</taxon>
        <taxon>Nitrosotaleaceae</taxon>
        <taxon>Nitrosotalea</taxon>
    </lineage>
</organism>
<keyword evidence="2" id="KW-1185">Reference proteome</keyword>
<sequence>MPVRKIRIILTNHCKARAVERYVTTQDISKIISNPVQTIYDEERQNYKSFGKAEKPPYPEQPYLVAIHNKINTSVRVITVMWTDKGGLKIIGFNKI</sequence>
<evidence type="ECO:0000313" key="2">
    <source>
        <dbReference type="Proteomes" id="UP000196239"/>
    </source>
</evidence>
<proteinExistence type="predicted"/>
<evidence type="ECO:0008006" key="3">
    <source>
        <dbReference type="Google" id="ProtNLM"/>
    </source>
</evidence>
<dbReference type="AlphaFoldDB" id="A0A128A4A5"/>
<reference evidence="2" key="1">
    <citation type="submission" date="2015-10" db="EMBL/GenBank/DDBJ databases">
        <authorList>
            <person name="Lehtovirta-Morley L.E."/>
            <person name="Vieille C."/>
        </authorList>
    </citation>
    <scope>NUCLEOTIDE SEQUENCE [LARGE SCALE GENOMIC DNA]</scope>
</reference>
<dbReference type="Proteomes" id="UP000196239">
    <property type="component" value="Chromosome 1"/>
</dbReference>
<dbReference type="KEGG" id="ndv:NDEV_1431"/>
<protein>
    <recommendedName>
        <fullName evidence="3">DUF4258 domain-containing protein</fullName>
    </recommendedName>
</protein>
<dbReference type="EMBL" id="LN890280">
    <property type="protein sequence ID" value="CUR52196.1"/>
    <property type="molecule type" value="Genomic_DNA"/>
</dbReference>
<gene>
    <name evidence="1" type="ORF">NDEV_1431</name>
</gene>